<keyword evidence="4" id="KW-1185">Reference proteome</keyword>
<proteinExistence type="predicted"/>
<dbReference type="InterPro" id="IPR050181">
    <property type="entry name" value="Cold_shock_domain"/>
</dbReference>
<evidence type="ECO:0000256" key="1">
    <source>
        <dbReference type="SAM" id="MobiDB-lite"/>
    </source>
</evidence>
<evidence type="ECO:0000313" key="4">
    <source>
        <dbReference type="Proteomes" id="UP001066276"/>
    </source>
</evidence>
<dbReference type="SMART" id="SM00357">
    <property type="entry name" value="CSP"/>
    <property type="match status" value="1"/>
</dbReference>
<dbReference type="InterPro" id="IPR019844">
    <property type="entry name" value="CSD_CS"/>
</dbReference>
<dbReference type="Gene3D" id="2.40.50.140">
    <property type="entry name" value="Nucleic acid-binding proteins"/>
    <property type="match status" value="1"/>
</dbReference>
<sequence length="617" mass="67420">MRTPLNTHFVEDPRPPRVHAAADRLEADHVTPPSVWREIGAAARRGRKRRECWARPCVEQLVAAMDARLVTVKPLWRRPEDAAAAAWEVPREVCEGRLLSLAEARAALKAHKAAGGRPAMLPRMRSPPEALRPSPPAPLPVSRLRHCTENRGLWGILADGGLRGGQRRVLLRGEPRTLALSCWSPHPEAVRRAAEEPLLAGLRAALGPELPEAELGAMLTSAPACARGSRDGCFALSLGLAELLEAYGAQYCGGGRPELRLLGSDLYKLELAHCLLPGGAEPAEEEGSPGAEEETREQEARAPEEEAAPERESRPPAEEPVQNGEEAPGAAEEEAPGAPSEEAPDPPQAAAAAPLGPVYWSRAGELCWRPESLCGELSWRLAEDGRLERDPRLLRTVWNSLVIAFHMPGKSEVLRLDPGRLRAGLEACPPLHPYRPRFCSAREPPRDRAPPKQPPKEDVNKPAATADATATIAKGIEVIEKGVTGTVKWFNVQDGYGFIKRSDTGKDVFVHHTAVEKNNPRKAFRSLGAGETVVFDLVQGKKGPQAARVTGPGGVAVQGSKYAPDRKRYRFPTNRPPHPRNTYQNSSHVAFVEYSGNRGARRGRPYGQNRYHRVYWN</sequence>
<feature type="domain" description="CSD" evidence="2">
    <location>
        <begin position="482"/>
        <end position="551"/>
    </location>
</feature>
<dbReference type="FunFam" id="2.40.50.140:FF:000274">
    <property type="entry name" value="Mitochondrial RNA binding protein"/>
    <property type="match status" value="1"/>
</dbReference>
<dbReference type="PROSITE" id="PS00352">
    <property type="entry name" value="CSD_1"/>
    <property type="match status" value="1"/>
</dbReference>
<dbReference type="AlphaFoldDB" id="A0AAV7NYC8"/>
<reference evidence="3" key="1">
    <citation type="journal article" date="2022" name="bioRxiv">
        <title>Sequencing and chromosome-scale assembly of the giantPleurodeles waltlgenome.</title>
        <authorList>
            <person name="Brown T."/>
            <person name="Elewa A."/>
            <person name="Iarovenko S."/>
            <person name="Subramanian E."/>
            <person name="Araus A.J."/>
            <person name="Petzold A."/>
            <person name="Susuki M."/>
            <person name="Suzuki K.-i.T."/>
            <person name="Hayashi T."/>
            <person name="Toyoda A."/>
            <person name="Oliveira C."/>
            <person name="Osipova E."/>
            <person name="Leigh N.D."/>
            <person name="Simon A."/>
            <person name="Yun M.H."/>
        </authorList>
    </citation>
    <scope>NUCLEOTIDE SEQUENCE</scope>
    <source>
        <strain evidence="3">20211129_DDA</strain>
        <tissue evidence="3">Liver</tissue>
    </source>
</reference>
<accession>A0AAV7NYC8</accession>
<feature type="compositionally biased region" description="Acidic residues" evidence="1">
    <location>
        <begin position="282"/>
        <end position="296"/>
    </location>
</feature>
<dbReference type="InterPro" id="IPR002059">
    <property type="entry name" value="CSP_DNA-bd"/>
</dbReference>
<dbReference type="InterPro" id="IPR011129">
    <property type="entry name" value="CSD"/>
</dbReference>
<evidence type="ECO:0000259" key="2">
    <source>
        <dbReference type="PROSITE" id="PS51857"/>
    </source>
</evidence>
<dbReference type="Proteomes" id="UP001066276">
    <property type="component" value="Chromosome 8"/>
</dbReference>
<comment type="caution">
    <text evidence="3">The sequence shown here is derived from an EMBL/GenBank/DDBJ whole genome shotgun (WGS) entry which is preliminary data.</text>
</comment>
<dbReference type="PRINTS" id="PR00050">
    <property type="entry name" value="COLDSHOCK"/>
</dbReference>
<name>A0AAV7NYC8_PLEWA</name>
<dbReference type="SUPFAM" id="SSF50249">
    <property type="entry name" value="Nucleic acid-binding proteins"/>
    <property type="match status" value="1"/>
</dbReference>
<feature type="region of interest" description="Disordered" evidence="1">
    <location>
        <begin position="436"/>
        <end position="464"/>
    </location>
</feature>
<feature type="compositionally biased region" description="Low complexity" evidence="1">
    <location>
        <begin position="324"/>
        <end position="341"/>
    </location>
</feature>
<feature type="compositionally biased region" description="Basic and acidic residues" evidence="1">
    <location>
        <begin position="443"/>
        <end position="460"/>
    </location>
</feature>
<dbReference type="InterPro" id="IPR012340">
    <property type="entry name" value="NA-bd_OB-fold"/>
</dbReference>
<evidence type="ECO:0000313" key="3">
    <source>
        <dbReference type="EMBL" id="KAJ1121073.1"/>
    </source>
</evidence>
<feature type="compositionally biased region" description="Basic and acidic residues" evidence="1">
    <location>
        <begin position="297"/>
        <end position="317"/>
    </location>
</feature>
<feature type="region of interest" description="Disordered" evidence="1">
    <location>
        <begin position="279"/>
        <end position="352"/>
    </location>
</feature>
<organism evidence="3 4">
    <name type="scientific">Pleurodeles waltl</name>
    <name type="common">Iberian ribbed newt</name>
    <dbReference type="NCBI Taxonomy" id="8319"/>
    <lineage>
        <taxon>Eukaryota</taxon>
        <taxon>Metazoa</taxon>
        <taxon>Chordata</taxon>
        <taxon>Craniata</taxon>
        <taxon>Vertebrata</taxon>
        <taxon>Euteleostomi</taxon>
        <taxon>Amphibia</taxon>
        <taxon>Batrachia</taxon>
        <taxon>Caudata</taxon>
        <taxon>Salamandroidea</taxon>
        <taxon>Salamandridae</taxon>
        <taxon>Pleurodelinae</taxon>
        <taxon>Pleurodeles</taxon>
    </lineage>
</organism>
<protein>
    <recommendedName>
        <fullName evidence="2">CSD domain-containing protein</fullName>
    </recommendedName>
</protein>
<dbReference type="EMBL" id="JANPWB010000012">
    <property type="protein sequence ID" value="KAJ1121073.1"/>
    <property type="molecule type" value="Genomic_DNA"/>
</dbReference>
<dbReference type="Pfam" id="PF00313">
    <property type="entry name" value="CSD"/>
    <property type="match status" value="1"/>
</dbReference>
<gene>
    <name evidence="3" type="ORF">NDU88_009201</name>
</gene>
<dbReference type="CDD" id="cd04458">
    <property type="entry name" value="CSP_CDS"/>
    <property type="match status" value="1"/>
</dbReference>
<dbReference type="PROSITE" id="PS51857">
    <property type="entry name" value="CSD_2"/>
    <property type="match status" value="1"/>
</dbReference>
<dbReference type="GO" id="GO:0003676">
    <property type="term" value="F:nucleic acid binding"/>
    <property type="evidence" value="ECO:0007669"/>
    <property type="project" value="InterPro"/>
</dbReference>
<dbReference type="PANTHER" id="PTHR11544">
    <property type="entry name" value="COLD SHOCK DOMAIN CONTAINING PROTEINS"/>
    <property type="match status" value="1"/>
</dbReference>